<keyword evidence="1 3" id="KW-0238">DNA-binding</keyword>
<gene>
    <name evidence="6" type="primary">Int-Tn_3</name>
    <name evidence="6" type="ORF">SAMEA4504048_01729</name>
</gene>
<evidence type="ECO:0000256" key="2">
    <source>
        <dbReference type="ARBA" id="ARBA00023172"/>
    </source>
</evidence>
<accession>A0A239XAP7</accession>
<evidence type="ECO:0000313" key="7">
    <source>
        <dbReference type="Proteomes" id="UP000215144"/>
    </source>
</evidence>
<sequence length="175" mass="20488">MKRGLKDNTFKNYQYLYEYFVSGQLGNVVITNLKKSDVRSFYNYLVEERHVKVSTIDSIHTVLHQVLQVAVDDEYIFNNPSDNALKELKQSRTSGKKGHRALTLKEQQLFESFLENTSRYKGWYPVFITMLWTGLRVGEVTGLCWEDIDFESNTMKRQHSKDKGRGAYCPWTNVK</sequence>
<dbReference type="KEGG" id="saco:SAME_01729"/>
<dbReference type="EMBL" id="LT906454">
    <property type="protein sequence ID" value="SNV43659.1"/>
    <property type="molecule type" value="Genomic_DNA"/>
</dbReference>
<dbReference type="AlphaFoldDB" id="A0A239XAP7"/>
<dbReference type="GO" id="GO:0015074">
    <property type="term" value="P:DNA integration"/>
    <property type="evidence" value="ECO:0007669"/>
    <property type="project" value="InterPro"/>
</dbReference>
<dbReference type="PROSITE" id="PS51900">
    <property type="entry name" value="CB"/>
    <property type="match status" value="1"/>
</dbReference>
<dbReference type="InterPro" id="IPR044068">
    <property type="entry name" value="CB"/>
</dbReference>
<evidence type="ECO:0000259" key="5">
    <source>
        <dbReference type="PROSITE" id="PS51900"/>
    </source>
</evidence>
<dbReference type="RefSeq" id="WP_231909794.1">
    <property type="nucleotide sequence ID" value="NZ_LT906454.1"/>
</dbReference>
<reference evidence="6 7" key="1">
    <citation type="submission" date="2017-06" db="EMBL/GenBank/DDBJ databases">
        <authorList>
            <consortium name="Pathogen Informatics"/>
        </authorList>
    </citation>
    <scope>NUCLEOTIDE SEQUENCE [LARGE SCALE GENOMIC DNA]</scope>
    <source>
        <strain evidence="6 7">NCTC11291</strain>
    </source>
</reference>
<dbReference type="SUPFAM" id="SSF56349">
    <property type="entry name" value="DNA breaking-rejoining enzymes"/>
    <property type="match status" value="1"/>
</dbReference>
<proteinExistence type="predicted"/>
<dbReference type="PROSITE" id="PS51898">
    <property type="entry name" value="TYR_RECOMBINASE"/>
    <property type="match status" value="1"/>
</dbReference>
<name>A0A239XAP7_STRAI</name>
<dbReference type="InterPro" id="IPR002104">
    <property type="entry name" value="Integrase_catalytic"/>
</dbReference>
<dbReference type="GO" id="GO:0003677">
    <property type="term" value="F:DNA binding"/>
    <property type="evidence" value="ECO:0007669"/>
    <property type="project" value="UniProtKB-UniRule"/>
</dbReference>
<dbReference type="InterPro" id="IPR013762">
    <property type="entry name" value="Integrase-like_cat_sf"/>
</dbReference>
<dbReference type="Gene3D" id="1.10.150.130">
    <property type="match status" value="1"/>
</dbReference>
<dbReference type="Gene3D" id="1.10.443.10">
    <property type="entry name" value="Intergrase catalytic core"/>
    <property type="match status" value="1"/>
</dbReference>
<evidence type="ECO:0000256" key="3">
    <source>
        <dbReference type="PROSITE-ProRule" id="PRU01248"/>
    </source>
</evidence>
<keyword evidence="2" id="KW-0233">DNA recombination</keyword>
<evidence type="ECO:0000259" key="4">
    <source>
        <dbReference type="PROSITE" id="PS51898"/>
    </source>
</evidence>
<organism evidence="6 7">
    <name type="scientific">Streptococcus acidominimus</name>
    <dbReference type="NCBI Taxonomy" id="1326"/>
    <lineage>
        <taxon>Bacteria</taxon>
        <taxon>Bacillati</taxon>
        <taxon>Bacillota</taxon>
        <taxon>Bacilli</taxon>
        <taxon>Lactobacillales</taxon>
        <taxon>Streptococcaceae</taxon>
        <taxon>Streptococcus</taxon>
    </lineage>
</organism>
<dbReference type="Proteomes" id="UP000215144">
    <property type="component" value="Chromosome 1"/>
</dbReference>
<dbReference type="InterPro" id="IPR011010">
    <property type="entry name" value="DNA_brk_join_enz"/>
</dbReference>
<evidence type="ECO:0000313" key="6">
    <source>
        <dbReference type="EMBL" id="SNV43659.1"/>
    </source>
</evidence>
<feature type="domain" description="Core-binding (CB)" evidence="5">
    <location>
        <begin position="1"/>
        <end position="71"/>
    </location>
</feature>
<protein>
    <submittedName>
        <fullName evidence="6">Putative transposon integrase</fullName>
    </submittedName>
</protein>
<dbReference type="InterPro" id="IPR010998">
    <property type="entry name" value="Integrase_recombinase_N"/>
</dbReference>
<feature type="domain" description="Tyr recombinase" evidence="4">
    <location>
        <begin position="99"/>
        <end position="175"/>
    </location>
</feature>
<evidence type="ECO:0000256" key="1">
    <source>
        <dbReference type="ARBA" id="ARBA00023125"/>
    </source>
</evidence>
<dbReference type="GO" id="GO:0006310">
    <property type="term" value="P:DNA recombination"/>
    <property type="evidence" value="ECO:0007669"/>
    <property type="project" value="UniProtKB-KW"/>
</dbReference>